<sequence length="329" mass="37613">MADVPSLTMVLMGRTGNGKSATGNTILGKKAFESRKSSSGITKTSYLQRCVRKDGQVINVIDTPGMFDLSSGTGSTAKEIMNCIELASEGIHAVILVFSVRNRFTQEEEATIQTLQNTFGPKIVDYTIVILTGGDEFEDDDDIEDYLSHECPVALKDILAACKNRCVIFDNKTKSEAKKEEQVNELLDLVKQITDQNGGQPYKPPLISNLKLEKEFNEVKRKLEESCKQDFYSDPKLEEKFNEFMLEVNNTFQRQLEEERQARRQVEEMTEQIQKQYNEETQKLINELLQNSLQRPPPVVVEQNSEYNTLSQFIIRKLRSLFRLLLSRY</sequence>
<keyword evidence="1" id="KW-0547">Nucleotide-binding</keyword>
<name>A0ABP0YUU0_9ROSI</name>
<dbReference type="Pfam" id="PF04548">
    <property type="entry name" value="AIG1"/>
    <property type="match status" value="1"/>
</dbReference>
<dbReference type="SUPFAM" id="SSF52540">
    <property type="entry name" value="P-loop containing nucleoside triphosphate hydrolases"/>
    <property type="match status" value="1"/>
</dbReference>
<evidence type="ECO:0000313" key="6">
    <source>
        <dbReference type="Proteomes" id="UP001642487"/>
    </source>
</evidence>
<protein>
    <recommendedName>
        <fullName evidence="4">AIG1-type G domain-containing protein</fullName>
    </recommendedName>
</protein>
<dbReference type="CDD" id="cd01852">
    <property type="entry name" value="AIG1"/>
    <property type="match status" value="1"/>
</dbReference>
<keyword evidence="3" id="KW-0175">Coiled coil</keyword>
<dbReference type="Gene3D" id="3.40.50.300">
    <property type="entry name" value="P-loop containing nucleotide triphosphate hydrolases"/>
    <property type="match status" value="1"/>
</dbReference>
<dbReference type="InterPro" id="IPR045058">
    <property type="entry name" value="GIMA/IAN/Toc"/>
</dbReference>
<organism evidence="5 6">
    <name type="scientific">Citrullus colocynthis</name>
    <name type="common">colocynth</name>
    <dbReference type="NCBI Taxonomy" id="252529"/>
    <lineage>
        <taxon>Eukaryota</taxon>
        <taxon>Viridiplantae</taxon>
        <taxon>Streptophyta</taxon>
        <taxon>Embryophyta</taxon>
        <taxon>Tracheophyta</taxon>
        <taxon>Spermatophyta</taxon>
        <taxon>Magnoliopsida</taxon>
        <taxon>eudicotyledons</taxon>
        <taxon>Gunneridae</taxon>
        <taxon>Pentapetalae</taxon>
        <taxon>rosids</taxon>
        <taxon>fabids</taxon>
        <taxon>Cucurbitales</taxon>
        <taxon>Cucurbitaceae</taxon>
        <taxon>Benincaseae</taxon>
        <taxon>Citrullus</taxon>
    </lineage>
</organism>
<accession>A0ABP0YUU0</accession>
<evidence type="ECO:0000256" key="1">
    <source>
        <dbReference type="ARBA" id="ARBA00022741"/>
    </source>
</evidence>
<dbReference type="EMBL" id="OZ021739">
    <property type="protein sequence ID" value="CAK9323365.1"/>
    <property type="molecule type" value="Genomic_DNA"/>
</dbReference>
<gene>
    <name evidence="5" type="ORF">CITCOLO1_LOCUS15545</name>
</gene>
<dbReference type="InterPro" id="IPR027417">
    <property type="entry name" value="P-loop_NTPase"/>
</dbReference>
<dbReference type="PROSITE" id="PS51720">
    <property type="entry name" value="G_AIG1"/>
    <property type="match status" value="1"/>
</dbReference>
<evidence type="ECO:0000313" key="5">
    <source>
        <dbReference type="EMBL" id="CAK9323365.1"/>
    </source>
</evidence>
<proteinExistence type="predicted"/>
<reference evidence="5 6" key="1">
    <citation type="submission" date="2024-03" db="EMBL/GenBank/DDBJ databases">
        <authorList>
            <person name="Gkanogiannis A."/>
            <person name="Becerra Lopez-Lavalle L."/>
        </authorList>
    </citation>
    <scope>NUCLEOTIDE SEQUENCE [LARGE SCALE GENOMIC DNA]</scope>
</reference>
<dbReference type="PANTHER" id="PTHR10903:SF184">
    <property type="entry name" value="GTP-BINDING PROTEIN A"/>
    <property type="match status" value="1"/>
</dbReference>
<evidence type="ECO:0000259" key="4">
    <source>
        <dbReference type="PROSITE" id="PS51720"/>
    </source>
</evidence>
<keyword evidence="2" id="KW-0342">GTP-binding</keyword>
<evidence type="ECO:0000256" key="3">
    <source>
        <dbReference type="SAM" id="Coils"/>
    </source>
</evidence>
<feature type="domain" description="AIG1-type G" evidence="4">
    <location>
        <begin position="4"/>
        <end position="211"/>
    </location>
</feature>
<keyword evidence="6" id="KW-1185">Reference proteome</keyword>
<dbReference type="InterPro" id="IPR006703">
    <property type="entry name" value="G_AIG1"/>
</dbReference>
<evidence type="ECO:0000256" key="2">
    <source>
        <dbReference type="ARBA" id="ARBA00023134"/>
    </source>
</evidence>
<dbReference type="Proteomes" id="UP001642487">
    <property type="component" value="Chromosome 5"/>
</dbReference>
<dbReference type="PANTHER" id="PTHR10903">
    <property type="entry name" value="GTPASE, IMAP FAMILY MEMBER-RELATED"/>
    <property type="match status" value="1"/>
</dbReference>
<feature type="coiled-coil region" evidence="3">
    <location>
        <begin position="176"/>
        <end position="283"/>
    </location>
</feature>